<evidence type="ECO:0008006" key="4">
    <source>
        <dbReference type="Google" id="ProtNLM"/>
    </source>
</evidence>
<organism evidence="2 3">
    <name type="scientific">Candidatus Acidiferrum panamense</name>
    <dbReference type="NCBI Taxonomy" id="2741543"/>
    <lineage>
        <taxon>Bacteria</taxon>
        <taxon>Pseudomonadati</taxon>
        <taxon>Acidobacteriota</taxon>
        <taxon>Terriglobia</taxon>
        <taxon>Candidatus Acidiferrales</taxon>
        <taxon>Candidatus Acidiferrum</taxon>
    </lineage>
</organism>
<dbReference type="AlphaFoldDB" id="A0A7V8SZ27"/>
<dbReference type="EMBL" id="JACDQQ010002147">
    <property type="protein sequence ID" value="MBA0087719.1"/>
    <property type="molecule type" value="Genomic_DNA"/>
</dbReference>
<protein>
    <recommendedName>
        <fullName evidence="4">PilZ domain-containing protein</fullName>
    </recommendedName>
</protein>
<accession>A0A7V8SZ27</accession>
<feature type="region of interest" description="Disordered" evidence="1">
    <location>
        <begin position="1"/>
        <end position="25"/>
    </location>
</feature>
<comment type="caution">
    <text evidence="2">The sequence shown here is derived from an EMBL/GenBank/DDBJ whole genome shotgun (WGS) entry which is preliminary data.</text>
</comment>
<evidence type="ECO:0000313" key="2">
    <source>
        <dbReference type="EMBL" id="MBA0087719.1"/>
    </source>
</evidence>
<sequence length="114" mass="12787">MPTKVRETMNVPGQSAGRRRGRRMNSRVPVRLEWDEASGKRSSAEVHTRIVNPYGCMVVLPHALALEQRVALTNLSTKSSNAAIIVWKGQARPDGWEYGVELLAPEMDFWGLEL</sequence>
<keyword evidence="3" id="KW-1185">Reference proteome</keyword>
<name>A0A7V8SZ27_9BACT</name>
<evidence type="ECO:0000313" key="3">
    <source>
        <dbReference type="Proteomes" id="UP000567293"/>
    </source>
</evidence>
<evidence type="ECO:0000256" key="1">
    <source>
        <dbReference type="SAM" id="MobiDB-lite"/>
    </source>
</evidence>
<gene>
    <name evidence="2" type="ORF">HRJ53_22265</name>
</gene>
<dbReference type="Proteomes" id="UP000567293">
    <property type="component" value="Unassembled WGS sequence"/>
</dbReference>
<proteinExistence type="predicted"/>
<reference evidence="2" key="1">
    <citation type="submission" date="2020-06" db="EMBL/GenBank/DDBJ databases">
        <title>Legume-microbial interactions unlock mineral nutrients during tropical forest succession.</title>
        <authorList>
            <person name="Epihov D.Z."/>
        </authorList>
    </citation>
    <scope>NUCLEOTIDE SEQUENCE [LARGE SCALE GENOMIC DNA]</scope>
    <source>
        <strain evidence="2">Pan2503</strain>
    </source>
</reference>